<evidence type="ECO:0000256" key="3">
    <source>
        <dbReference type="SAM" id="SignalP"/>
    </source>
</evidence>
<gene>
    <name evidence="4" type="ORF">IC608_00755</name>
</gene>
<organism evidence="4 5">
    <name type="scientific">Devosia oryzisoli</name>
    <dbReference type="NCBI Taxonomy" id="2774138"/>
    <lineage>
        <taxon>Bacteria</taxon>
        <taxon>Pseudomonadati</taxon>
        <taxon>Pseudomonadota</taxon>
        <taxon>Alphaproteobacteria</taxon>
        <taxon>Hyphomicrobiales</taxon>
        <taxon>Devosiaceae</taxon>
        <taxon>Devosia</taxon>
    </lineage>
</organism>
<dbReference type="AlphaFoldDB" id="A0A927FRU7"/>
<keyword evidence="3" id="KW-0732">Signal</keyword>
<keyword evidence="2" id="KW-0472">Membrane</keyword>
<accession>A0A927FRU7</accession>
<dbReference type="EMBL" id="JACYFU010000001">
    <property type="protein sequence ID" value="MBD8064004.1"/>
    <property type="molecule type" value="Genomic_DNA"/>
</dbReference>
<feature type="region of interest" description="Disordered" evidence="1">
    <location>
        <begin position="63"/>
        <end position="83"/>
    </location>
</feature>
<dbReference type="RefSeq" id="WP_191772127.1">
    <property type="nucleotide sequence ID" value="NZ_JACYFU010000001.1"/>
</dbReference>
<feature type="signal peptide" evidence="3">
    <location>
        <begin position="1"/>
        <end position="24"/>
    </location>
</feature>
<protein>
    <submittedName>
        <fullName evidence="4">Uncharacterized protein</fullName>
    </submittedName>
</protein>
<evidence type="ECO:0000256" key="2">
    <source>
        <dbReference type="SAM" id="Phobius"/>
    </source>
</evidence>
<keyword evidence="2" id="KW-0812">Transmembrane</keyword>
<dbReference type="Proteomes" id="UP000654108">
    <property type="component" value="Unassembled WGS sequence"/>
</dbReference>
<evidence type="ECO:0000313" key="5">
    <source>
        <dbReference type="Proteomes" id="UP000654108"/>
    </source>
</evidence>
<feature type="chain" id="PRO_5036759657" evidence="3">
    <location>
        <begin position="25"/>
        <end position="83"/>
    </location>
</feature>
<keyword evidence="2" id="KW-1133">Transmembrane helix</keyword>
<comment type="caution">
    <text evidence="4">The sequence shown here is derived from an EMBL/GenBank/DDBJ whole genome shotgun (WGS) entry which is preliminary data.</text>
</comment>
<proteinExistence type="predicted"/>
<keyword evidence="5" id="KW-1185">Reference proteome</keyword>
<feature type="transmembrane region" description="Helical" evidence="2">
    <location>
        <begin position="34"/>
        <end position="51"/>
    </location>
</feature>
<name>A0A927FRU7_9HYPH</name>
<evidence type="ECO:0000256" key="1">
    <source>
        <dbReference type="SAM" id="MobiDB-lite"/>
    </source>
</evidence>
<evidence type="ECO:0000313" key="4">
    <source>
        <dbReference type="EMBL" id="MBD8064004.1"/>
    </source>
</evidence>
<reference evidence="4" key="1">
    <citation type="submission" date="2020-09" db="EMBL/GenBank/DDBJ databases">
        <title>Genome seq and assembly of Devosia sp.</title>
        <authorList>
            <person name="Chhetri G."/>
        </authorList>
    </citation>
    <scope>NUCLEOTIDE SEQUENCE</scope>
    <source>
        <strain evidence="4">PTR5</strain>
    </source>
</reference>
<sequence>MAGTALLGLGSGVVFIAGAMPATAATLARQPDTQVAVFMLPLILLVSVLLFEVARIVWRGKVPATTPSPRQQRLKWTPGRGEG</sequence>